<comment type="caution">
    <text evidence="1">The sequence shown here is derived from an EMBL/GenBank/DDBJ whole genome shotgun (WGS) entry which is preliminary data.</text>
</comment>
<organism evidence="1 2">
    <name type="scientific">Macroventuria anomochaeta</name>
    <dbReference type="NCBI Taxonomy" id="301207"/>
    <lineage>
        <taxon>Eukaryota</taxon>
        <taxon>Fungi</taxon>
        <taxon>Dikarya</taxon>
        <taxon>Ascomycota</taxon>
        <taxon>Pezizomycotina</taxon>
        <taxon>Dothideomycetes</taxon>
        <taxon>Pleosporomycetidae</taxon>
        <taxon>Pleosporales</taxon>
        <taxon>Pleosporineae</taxon>
        <taxon>Didymellaceae</taxon>
        <taxon>Macroventuria</taxon>
    </lineage>
</organism>
<evidence type="ECO:0000313" key="2">
    <source>
        <dbReference type="Proteomes" id="UP000799754"/>
    </source>
</evidence>
<dbReference type="Proteomes" id="UP000799754">
    <property type="component" value="Unassembled WGS sequence"/>
</dbReference>
<dbReference type="EMBL" id="MU006702">
    <property type="protein sequence ID" value="KAF2632522.1"/>
    <property type="molecule type" value="Genomic_DNA"/>
</dbReference>
<sequence>MPSKERETADKLVAAYNAMDVDTIIALRTPDCKRVFLPSSLKYLPQSNEFFKQNLLAISAIFTSFKLEEKRIVMYVSAFGESPMGDYRNQYVWKMGFTSDGSQISSWSEFVDVGVARDFYPLLKREMVRRAEAAEGKRKGDELGQAVRGHYMGMQGGEGGVR</sequence>
<gene>
    <name evidence="1" type="ORF">BU25DRAFT_382017</name>
</gene>
<keyword evidence="2" id="KW-1185">Reference proteome</keyword>
<reference evidence="1" key="1">
    <citation type="journal article" date="2020" name="Stud. Mycol.">
        <title>101 Dothideomycetes genomes: a test case for predicting lifestyles and emergence of pathogens.</title>
        <authorList>
            <person name="Haridas S."/>
            <person name="Albert R."/>
            <person name="Binder M."/>
            <person name="Bloem J."/>
            <person name="Labutti K."/>
            <person name="Salamov A."/>
            <person name="Andreopoulos B."/>
            <person name="Baker S."/>
            <person name="Barry K."/>
            <person name="Bills G."/>
            <person name="Bluhm B."/>
            <person name="Cannon C."/>
            <person name="Castanera R."/>
            <person name="Culley D."/>
            <person name="Daum C."/>
            <person name="Ezra D."/>
            <person name="Gonzalez J."/>
            <person name="Henrissat B."/>
            <person name="Kuo A."/>
            <person name="Liang C."/>
            <person name="Lipzen A."/>
            <person name="Lutzoni F."/>
            <person name="Magnuson J."/>
            <person name="Mondo S."/>
            <person name="Nolan M."/>
            <person name="Ohm R."/>
            <person name="Pangilinan J."/>
            <person name="Park H.-J."/>
            <person name="Ramirez L."/>
            <person name="Alfaro M."/>
            <person name="Sun H."/>
            <person name="Tritt A."/>
            <person name="Yoshinaga Y."/>
            <person name="Zwiers L.-H."/>
            <person name="Turgeon B."/>
            <person name="Goodwin S."/>
            <person name="Spatafora J."/>
            <person name="Crous P."/>
            <person name="Grigoriev I."/>
        </authorList>
    </citation>
    <scope>NUCLEOTIDE SEQUENCE</scope>
    <source>
        <strain evidence="1">CBS 525.71</strain>
    </source>
</reference>
<name>A0ACB6SEW1_9PLEO</name>
<proteinExistence type="predicted"/>
<evidence type="ECO:0000313" key="1">
    <source>
        <dbReference type="EMBL" id="KAF2632522.1"/>
    </source>
</evidence>
<protein>
    <submittedName>
        <fullName evidence="1">Uncharacterized protein</fullName>
    </submittedName>
</protein>
<accession>A0ACB6SEW1</accession>